<dbReference type="PANTHER" id="PTHR46041:SF2">
    <property type="entry name" value="MITOCHONDRIAL INNER MEMBRANE PROTEASE SUBUNIT 2"/>
    <property type="match status" value="1"/>
</dbReference>
<evidence type="ECO:0000256" key="8">
    <source>
        <dbReference type="ARBA" id="ARBA00022801"/>
    </source>
</evidence>
<evidence type="ECO:0000256" key="11">
    <source>
        <dbReference type="ARBA" id="ARBA00023136"/>
    </source>
</evidence>
<dbReference type="InterPro" id="IPR037730">
    <property type="entry name" value="IMP2"/>
</dbReference>
<keyword evidence="10" id="KW-0496">Mitochondrion</keyword>
<keyword evidence="5 14" id="KW-0645">Protease</keyword>
<reference evidence="14" key="2">
    <citation type="journal article" date="2021" name="World Allergy Organ. J.">
        <title>Chromosome-level assembly of Dermatophagoides farinae genome and transcriptome reveals two novel allergens Der f 37 and Der f 39.</title>
        <authorList>
            <person name="Chen J."/>
            <person name="Cai Z."/>
            <person name="Fan D."/>
            <person name="Hu J."/>
            <person name="Hou Y."/>
            <person name="He Y."/>
            <person name="Zhang Z."/>
            <person name="Zhao Z."/>
            <person name="Gao P."/>
            <person name="Hu W."/>
            <person name="Sun J."/>
            <person name="Li J."/>
            <person name="Ji K."/>
        </authorList>
    </citation>
    <scope>NUCLEOTIDE SEQUENCE</scope>
    <source>
        <strain evidence="14">JKM2019</strain>
    </source>
</reference>
<dbReference type="InterPro" id="IPR019533">
    <property type="entry name" value="Peptidase_S26"/>
</dbReference>
<dbReference type="EMBL" id="SDOV01000007">
    <property type="protein sequence ID" value="KAH7638940.1"/>
    <property type="molecule type" value="Genomic_DNA"/>
</dbReference>
<keyword evidence="8" id="KW-0378">Hydrolase</keyword>
<dbReference type="GO" id="GO:0042720">
    <property type="term" value="C:mitochondrial inner membrane peptidase complex"/>
    <property type="evidence" value="ECO:0007669"/>
    <property type="project" value="InterPro"/>
</dbReference>
<dbReference type="CDD" id="cd06530">
    <property type="entry name" value="S26_SPase_I"/>
    <property type="match status" value="1"/>
</dbReference>
<dbReference type="AlphaFoldDB" id="A0A9D4NTH9"/>
<organism evidence="14">
    <name type="scientific">Dermatophagoides farinae</name>
    <name type="common">American house dust mite</name>
    <dbReference type="NCBI Taxonomy" id="6954"/>
    <lineage>
        <taxon>Eukaryota</taxon>
        <taxon>Metazoa</taxon>
        <taxon>Ecdysozoa</taxon>
        <taxon>Arthropoda</taxon>
        <taxon>Chelicerata</taxon>
        <taxon>Arachnida</taxon>
        <taxon>Acari</taxon>
        <taxon>Acariformes</taxon>
        <taxon>Sarcoptiformes</taxon>
        <taxon>Astigmata</taxon>
        <taxon>Psoroptidia</taxon>
        <taxon>Analgoidea</taxon>
        <taxon>Pyroglyphidae</taxon>
        <taxon>Dermatophagoidinae</taxon>
        <taxon>Dermatophagoides</taxon>
    </lineage>
</organism>
<dbReference type="OrthoDB" id="9996127at2759"/>
<evidence type="ECO:0000313" key="14">
    <source>
        <dbReference type="EMBL" id="KAH7638940.1"/>
    </source>
</evidence>
<dbReference type="InterPro" id="IPR036286">
    <property type="entry name" value="LexA/Signal_pep-like_sf"/>
</dbReference>
<evidence type="ECO:0000256" key="2">
    <source>
        <dbReference type="ARBA" id="ARBA00007066"/>
    </source>
</evidence>
<sequence length="285" mass="32456">MSSVFNVKNLFRTLSLSVPLTLIFFDNIAYIARVDGVSMQPTLNPNPCDNDDRIFLDDDDDLNGNGSSILINHHEKSSTTFINNDDVRRRRINMKNFLFNRFSNSSDLIWLSHWSTRNYQIERGYIVSLISPKNPNQIIIKRVIAVEGDTVVTRRNFKFDTIRIPKGHCWVEGDNHKKSLDSNFFGPVAVGLITAQAKYIIWPPKRWQTLSTQMPMDRTLHKQIVSSSSSSSLKKFKGSYYNGQSYLIDLNIVDSSLSSIVQQHNSSNASSKLDLISTMLDEDSI</sequence>
<dbReference type="Gene3D" id="2.10.109.10">
    <property type="entry name" value="Umud Fragment, subunit A"/>
    <property type="match status" value="1"/>
</dbReference>
<dbReference type="PRINTS" id="PR00727">
    <property type="entry name" value="LEADERPTASE"/>
</dbReference>
<gene>
    <name evidence="14" type="ORF">HUG17_2973</name>
</gene>
<feature type="active site" evidence="12">
    <location>
        <position position="38"/>
    </location>
</feature>
<dbReference type="GO" id="GO:0004252">
    <property type="term" value="F:serine-type endopeptidase activity"/>
    <property type="evidence" value="ECO:0007669"/>
    <property type="project" value="InterPro"/>
</dbReference>
<name>A0A9D4NTH9_DERFA</name>
<evidence type="ECO:0000256" key="1">
    <source>
        <dbReference type="ARBA" id="ARBA00004434"/>
    </source>
</evidence>
<evidence type="ECO:0000256" key="9">
    <source>
        <dbReference type="ARBA" id="ARBA00022989"/>
    </source>
</evidence>
<evidence type="ECO:0000256" key="5">
    <source>
        <dbReference type="ARBA" id="ARBA00022670"/>
    </source>
</evidence>
<dbReference type="PANTHER" id="PTHR46041">
    <property type="entry name" value="MITOCHONDRIAL INNER MEMBRANE PROTEASE SUBUNIT 2"/>
    <property type="match status" value="1"/>
</dbReference>
<feature type="domain" description="Peptidase S26" evidence="13">
    <location>
        <begin position="106"/>
        <end position="154"/>
    </location>
</feature>
<evidence type="ECO:0000256" key="10">
    <source>
        <dbReference type="ARBA" id="ARBA00023128"/>
    </source>
</evidence>
<dbReference type="Proteomes" id="UP000828236">
    <property type="component" value="Unassembled WGS sequence"/>
</dbReference>
<feature type="domain" description="Peptidase S26" evidence="13">
    <location>
        <begin position="162"/>
        <end position="202"/>
    </location>
</feature>
<comment type="subcellular location">
    <subcellularLocation>
        <location evidence="1">Mitochondrion inner membrane</location>
        <topology evidence="1">Single-pass membrane protein</topology>
    </subcellularLocation>
</comment>
<evidence type="ECO:0000256" key="3">
    <source>
        <dbReference type="ARBA" id="ARBA00011805"/>
    </source>
</evidence>
<comment type="subunit">
    <text evidence="3">Heterodimer of 2 subunits, IMMPL1 and IMMPL2.</text>
</comment>
<comment type="caution">
    <text evidence="14">The sequence shown here is derived from an EMBL/GenBank/DDBJ whole genome shotgun (WGS) entry which is preliminary data.</text>
</comment>
<keyword evidence="11" id="KW-0472">Membrane</keyword>
<dbReference type="GO" id="GO:0006465">
    <property type="term" value="P:signal peptide processing"/>
    <property type="evidence" value="ECO:0007669"/>
    <property type="project" value="InterPro"/>
</dbReference>
<reference evidence="14" key="1">
    <citation type="submission" date="2020-06" db="EMBL/GenBank/DDBJ databases">
        <authorList>
            <person name="Ji K."/>
            <person name="Li J."/>
        </authorList>
    </citation>
    <scope>NUCLEOTIDE SEQUENCE</scope>
    <source>
        <strain evidence="14">JKM2019</strain>
        <tissue evidence="14">Whole body</tissue>
    </source>
</reference>
<feature type="active site" evidence="12">
    <location>
        <position position="141"/>
    </location>
</feature>
<dbReference type="Pfam" id="PF10502">
    <property type="entry name" value="Peptidase_S26"/>
    <property type="match status" value="2"/>
</dbReference>
<dbReference type="GO" id="GO:0006627">
    <property type="term" value="P:protein processing involved in protein targeting to mitochondrion"/>
    <property type="evidence" value="ECO:0007669"/>
    <property type="project" value="InterPro"/>
</dbReference>
<evidence type="ECO:0000256" key="4">
    <source>
        <dbReference type="ARBA" id="ARBA00013650"/>
    </source>
</evidence>
<dbReference type="SUPFAM" id="SSF51306">
    <property type="entry name" value="LexA/Signal peptidase"/>
    <property type="match status" value="1"/>
</dbReference>
<proteinExistence type="inferred from homology"/>
<keyword evidence="7" id="KW-0999">Mitochondrion inner membrane</keyword>
<dbReference type="InterPro" id="IPR000223">
    <property type="entry name" value="Pept_S26A_signal_pept_1"/>
</dbReference>
<evidence type="ECO:0000256" key="12">
    <source>
        <dbReference type="PIRSR" id="PIRSR600223-1"/>
    </source>
</evidence>
<keyword evidence="6" id="KW-0812">Transmembrane</keyword>
<evidence type="ECO:0000259" key="13">
    <source>
        <dbReference type="Pfam" id="PF10502"/>
    </source>
</evidence>
<keyword evidence="9" id="KW-1133">Transmembrane helix</keyword>
<protein>
    <recommendedName>
        <fullName evidence="4">Mitochondrial inner membrane protease subunit 2</fullName>
    </recommendedName>
</protein>
<accession>A0A9D4NTH9</accession>
<evidence type="ECO:0000256" key="6">
    <source>
        <dbReference type="ARBA" id="ARBA00022692"/>
    </source>
</evidence>
<comment type="similarity">
    <text evidence="2">Belongs to the peptidase S26 family. IMP2 subfamily.</text>
</comment>
<evidence type="ECO:0000256" key="7">
    <source>
        <dbReference type="ARBA" id="ARBA00022792"/>
    </source>
</evidence>